<dbReference type="SUPFAM" id="SSF50156">
    <property type="entry name" value="PDZ domain-like"/>
    <property type="match status" value="1"/>
</dbReference>
<dbReference type="OrthoDB" id="4217619at2759"/>
<evidence type="ECO:0000313" key="2">
    <source>
        <dbReference type="EMBL" id="PIA38847.1"/>
    </source>
</evidence>
<gene>
    <name evidence="2" type="ORF">AQUCO_02700208v1</name>
</gene>
<dbReference type="InterPro" id="IPR043504">
    <property type="entry name" value="Peptidase_S1_PA_chymotrypsin"/>
</dbReference>
<evidence type="ECO:0000313" key="3">
    <source>
        <dbReference type="Proteomes" id="UP000230069"/>
    </source>
</evidence>
<dbReference type="SUPFAM" id="SSF50494">
    <property type="entry name" value="Trypsin-like serine proteases"/>
    <property type="match status" value="1"/>
</dbReference>
<evidence type="ECO:0000259" key="1">
    <source>
        <dbReference type="SMART" id="SM00228"/>
    </source>
</evidence>
<dbReference type="InterPro" id="IPR036034">
    <property type="entry name" value="PDZ_sf"/>
</dbReference>
<dbReference type="PANTHER" id="PTHR47389:SF4">
    <property type="entry name" value="OS09G0436400 PROTEIN"/>
    <property type="match status" value="1"/>
</dbReference>
<dbReference type="AlphaFoldDB" id="A0A2G5D6M5"/>
<dbReference type="InterPro" id="IPR001478">
    <property type="entry name" value="PDZ"/>
</dbReference>
<name>A0A2G5D6M5_AQUCA</name>
<proteinExistence type="predicted"/>
<dbReference type="Gene3D" id="2.40.10.10">
    <property type="entry name" value="Trypsin-like serine proteases"/>
    <property type="match status" value="1"/>
</dbReference>
<dbReference type="Proteomes" id="UP000230069">
    <property type="component" value="Unassembled WGS sequence"/>
</dbReference>
<dbReference type="Pfam" id="PF13365">
    <property type="entry name" value="Trypsin_2"/>
    <property type="match status" value="1"/>
</dbReference>
<organism evidence="2 3">
    <name type="scientific">Aquilegia coerulea</name>
    <name type="common">Rocky mountain columbine</name>
    <dbReference type="NCBI Taxonomy" id="218851"/>
    <lineage>
        <taxon>Eukaryota</taxon>
        <taxon>Viridiplantae</taxon>
        <taxon>Streptophyta</taxon>
        <taxon>Embryophyta</taxon>
        <taxon>Tracheophyta</taxon>
        <taxon>Spermatophyta</taxon>
        <taxon>Magnoliopsida</taxon>
        <taxon>Ranunculales</taxon>
        <taxon>Ranunculaceae</taxon>
        <taxon>Thalictroideae</taxon>
        <taxon>Aquilegia</taxon>
    </lineage>
</organism>
<feature type="domain" description="PDZ" evidence="1">
    <location>
        <begin position="131"/>
        <end position="204"/>
    </location>
</feature>
<dbReference type="PANTHER" id="PTHR47389">
    <property type="entry name" value="OS09G0436400 PROTEIN"/>
    <property type="match status" value="1"/>
</dbReference>
<keyword evidence="3" id="KW-1185">Reference proteome</keyword>
<reference evidence="2 3" key="1">
    <citation type="submission" date="2017-09" db="EMBL/GenBank/DDBJ databases">
        <title>WGS assembly of Aquilegia coerulea Goldsmith.</title>
        <authorList>
            <person name="Hodges S."/>
            <person name="Kramer E."/>
            <person name="Nordborg M."/>
            <person name="Tomkins J."/>
            <person name="Borevitz J."/>
            <person name="Derieg N."/>
            <person name="Yan J."/>
            <person name="Mihaltcheva S."/>
            <person name="Hayes R.D."/>
            <person name="Rokhsar D."/>
        </authorList>
    </citation>
    <scope>NUCLEOTIDE SEQUENCE [LARGE SCALE GENOMIC DNA]</scope>
    <source>
        <strain evidence="3">cv. Goldsmith</strain>
    </source>
</reference>
<dbReference type="Gene3D" id="2.30.42.10">
    <property type="match status" value="1"/>
</dbReference>
<dbReference type="InterPro" id="IPR009003">
    <property type="entry name" value="Peptidase_S1_PA"/>
</dbReference>
<dbReference type="SMART" id="SM00228">
    <property type="entry name" value="PDZ"/>
    <property type="match status" value="1"/>
</dbReference>
<sequence>MCQGKVFAYDFHYNIAAIKIESDEPLPIASLKLLDDSISLDPTIGRYFENSNFLMAAPGKFSLESCDFDCKELSRVTCEITKCGIGGPLINRHGQVIGVNFYDELGTPFLPINIASKCLEHFKKYGRFCRPWLGMLVTNLFSAKIYGVIVEEVIQGSPADCAGICQDDVIIQCGGKFVQSVLDFFGVISDKVREYVEVVVLRKKSGAYLNLTIVVDEIDADKFNNSDSVPMIAEDKIQLNYKARIWSFDHL</sequence>
<accession>A0A2G5D6M5</accession>
<protein>
    <recommendedName>
        <fullName evidence="1">PDZ domain-containing protein</fullName>
    </recommendedName>
</protein>
<dbReference type="STRING" id="218851.A0A2G5D6M5"/>
<dbReference type="InParanoid" id="A0A2G5D6M5"/>
<dbReference type="EMBL" id="KZ305044">
    <property type="protein sequence ID" value="PIA38847.1"/>
    <property type="molecule type" value="Genomic_DNA"/>
</dbReference>
<dbReference type="Pfam" id="PF13180">
    <property type="entry name" value="PDZ_2"/>
    <property type="match status" value="1"/>
</dbReference>